<dbReference type="AlphaFoldDB" id="A0AAV3ZZB9"/>
<feature type="signal peptide" evidence="2">
    <location>
        <begin position="1"/>
        <end position="23"/>
    </location>
</feature>
<keyword evidence="2" id="KW-0732">Signal</keyword>
<gene>
    <name evidence="3" type="ORF">PoB_002652000</name>
</gene>
<evidence type="ECO:0000313" key="4">
    <source>
        <dbReference type="Proteomes" id="UP000735302"/>
    </source>
</evidence>
<name>A0AAV3ZZB9_9GAST</name>
<sequence>MAVSRNMETVVLVIVVMVWDSEGVGNSGEGGKHGDSGVGNIGGGDCGDGLIW</sequence>
<feature type="region of interest" description="Disordered" evidence="1">
    <location>
        <begin position="25"/>
        <end position="52"/>
    </location>
</feature>
<proteinExistence type="predicted"/>
<dbReference type="EMBL" id="BLXT01003024">
    <property type="protein sequence ID" value="GFO00015.1"/>
    <property type="molecule type" value="Genomic_DNA"/>
</dbReference>
<evidence type="ECO:0000256" key="1">
    <source>
        <dbReference type="SAM" id="MobiDB-lite"/>
    </source>
</evidence>
<comment type="caution">
    <text evidence="3">The sequence shown here is derived from an EMBL/GenBank/DDBJ whole genome shotgun (WGS) entry which is preliminary data.</text>
</comment>
<feature type="compositionally biased region" description="Gly residues" evidence="1">
    <location>
        <begin position="36"/>
        <end position="52"/>
    </location>
</feature>
<evidence type="ECO:0000313" key="3">
    <source>
        <dbReference type="EMBL" id="GFO00015.1"/>
    </source>
</evidence>
<protein>
    <submittedName>
        <fullName evidence="3">Uncharacterized protein</fullName>
    </submittedName>
</protein>
<evidence type="ECO:0000256" key="2">
    <source>
        <dbReference type="SAM" id="SignalP"/>
    </source>
</evidence>
<keyword evidence="4" id="KW-1185">Reference proteome</keyword>
<dbReference type="Proteomes" id="UP000735302">
    <property type="component" value="Unassembled WGS sequence"/>
</dbReference>
<accession>A0AAV3ZZB9</accession>
<organism evidence="3 4">
    <name type="scientific">Plakobranchus ocellatus</name>
    <dbReference type="NCBI Taxonomy" id="259542"/>
    <lineage>
        <taxon>Eukaryota</taxon>
        <taxon>Metazoa</taxon>
        <taxon>Spiralia</taxon>
        <taxon>Lophotrochozoa</taxon>
        <taxon>Mollusca</taxon>
        <taxon>Gastropoda</taxon>
        <taxon>Heterobranchia</taxon>
        <taxon>Euthyneura</taxon>
        <taxon>Panpulmonata</taxon>
        <taxon>Sacoglossa</taxon>
        <taxon>Placobranchoidea</taxon>
        <taxon>Plakobranchidae</taxon>
        <taxon>Plakobranchus</taxon>
    </lineage>
</organism>
<feature type="chain" id="PRO_5043696910" evidence="2">
    <location>
        <begin position="24"/>
        <end position="52"/>
    </location>
</feature>
<reference evidence="3 4" key="1">
    <citation type="journal article" date="2021" name="Elife">
        <title>Chloroplast acquisition without the gene transfer in kleptoplastic sea slugs, Plakobranchus ocellatus.</title>
        <authorList>
            <person name="Maeda T."/>
            <person name="Takahashi S."/>
            <person name="Yoshida T."/>
            <person name="Shimamura S."/>
            <person name="Takaki Y."/>
            <person name="Nagai Y."/>
            <person name="Toyoda A."/>
            <person name="Suzuki Y."/>
            <person name="Arimoto A."/>
            <person name="Ishii H."/>
            <person name="Satoh N."/>
            <person name="Nishiyama T."/>
            <person name="Hasebe M."/>
            <person name="Maruyama T."/>
            <person name="Minagawa J."/>
            <person name="Obokata J."/>
            <person name="Shigenobu S."/>
        </authorList>
    </citation>
    <scope>NUCLEOTIDE SEQUENCE [LARGE SCALE GENOMIC DNA]</scope>
</reference>